<reference evidence="3" key="1">
    <citation type="journal article" date="2019" name="Int. J. Syst. Evol. Microbiol.">
        <title>The Global Catalogue of Microorganisms (GCM) 10K type strain sequencing project: providing services to taxonomists for standard genome sequencing and annotation.</title>
        <authorList>
            <consortium name="The Broad Institute Genomics Platform"/>
            <consortium name="The Broad Institute Genome Sequencing Center for Infectious Disease"/>
            <person name="Wu L."/>
            <person name="Ma J."/>
        </authorList>
    </citation>
    <scope>NUCLEOTIDE SEQUENCE [LARGE SCALE GENOMIC DNA]</scope>
    <source>
        <strain evidence="3">CGMCC 4.7242</strain>
    </source>
</reference>
<comment type="caution">
    <text evidence="2">The sequence shown here is derived from an EMBL/GenBank/DDBJ whole genome shotgun (WGS) entry which is preliminary data.</text>
</comment>
<gene>
    <name evidence="2" type="ORF">ACFSGJ_13560</name>
</gene>
<dbReference type="PRINTS" id="PR00377">
    <property type="entry name" value="IMPHPHTASES"/>
</dbReference>
<dbReference type="EC" id="3.1.3.7" evidence="2"/>
<dbReference type="SUPFAM" id="SSF56655">
    <property type="entry name" value="Carbohydrate phosphatase"/>
    <property type="match status" value="1"/>
</dbReference>
<sequence length="267" mass="28699">MPGNDLPLLIEAAQAAGDIAARHFGNGPQSWDKGQGQGPVSEADLEVDEMLRSRLLEARPDYGWLSEETADDGDRLTRQRVFVVDPIDGTRAFLDGQRSFAHALAVVEDGRPVAAVVHLPLMNLTYTATATGGATLNGRVIRVRPRAVPGGARVLASRTQLAPDLWPGGVPEVERHFRPSLAWRLCLVADGSFDGMLTLRPAWEWDIAAAALIAAEAGVHLSDRKGQALRFNAPHPQTDGVIAGPEAVHHDFLQRLGAGRADLTRAL</sequence>
<dbReference type="GO" id="GO:0008441">
    <property type="term" value="F:3'(2'),5'-bisphosphate nucleotidase activity"/>
    <property type="evidence" value="ECO:0007669"/>
    <property type="project" value="UniProtKB-EC"/>
</dbReference>
<dbReference type="PANTHER" id="PTHR20854">
    <property type="entry name" value="INOSITOL MONOPHOSPHATASE"/>
    <property type="match status" value="1"/>
</dbReference>
<accession>A0ABW4S783</accession>
<protein>
    <submittedName>
        <fullName evidence="2">3'(2'),5'-bisphosphate nucleotidase CysQ</fullName>
        <ecNumber evidence="2">3.1.3.7</ecNumber>
    </submittedName>
</protein>
<dbReference type="RefSeq" id="WP_390262791.1">
    <property type="nucleotide sequence ID" value="NZ_JBHUGH010000010.1"/>
</dbReference>
<dbReference type="EMBL" id="JBHUGH010000010">
    <property type="protein sequence ID" value="MFD1913239.1"/>
    <property type="molecule type" value="Genomic_DNA"/>
</dbReference>
<dbReference type="InterPro" id="IPR000760">
    <property type="entry name" value="Inositol_monophosphatase-like"/>
</dbReference>
<dbReference type="CDD" id="cd01638">
    <property type="entry name" value="CysQ"/>
    <property type="match status" value="1"/>
</dbReference>
<evidence type="ECO:0000256" key="1">
    <source>
        <dbReference type="ARBA" id="ARBA00009759"/>
    </source>
</evidence>
<evidence type="ECO:0000313" key="3">
    <source>
        <dbReference type="Proteomes" id="UP001597353"/>
    </source>
</evidence>
<evidence type="ECO:0000313" key="2">
    <source>
        <dbReference type="EMBL" id="MFD1913239.1"/>
    </source>
</evidence>
<proteinExistence type="inferred from homology"/>
<name>A0ABW4S783_9RHOB</name>
<dbReference type="Pfam" id="PF00459">
    <property type="entry name" value="Inositol_P"/>
    <property type="match status" value="1"/>
</dbReference>
<keyword evidence="2" id="KW-0378">Hydrolase</keyword>
<dbReference type="Proteomes" id="UP001597353">
    <property type="component" value="Unassembled WGS sequence"/>
</dbReference>
<dbReference type="PANTHER" id="PTHR20854:SF4">
    <property type="entry name" value="INOSITOL-1-MONOPHOSPHATASE-RELATED"/>
    <property type="match status" value="1"/>
</dbReference>
<dbReference type="Gene3D" id="3.40.190.80">
    <property type="match status" value="1"/>
</dbReference>
<comment type="similarity">
    <text evidence="1">Belongs to the inositol monophosphatase superfamily.</text>
</comment>
<dbReference type="Gene3D" id="3.30.540.10">
    <property type="entry name" value="Fructose-1,6-Bisphosphatase, subunit A, domain 1"/>
    <property type="match status" value="1"/>
</dbReference>
<keyword evidence="3" id="KW-1185">Reference proteome</keyword>
<organism evidence="2 3">
    <name type="scientific">Halodurantibacterium flavum</name>
    <dbReference type="NCBI Taxonomy" id="1382802"/>
    <lineage>
        <taxon>Bacteria</taxon>
        <taxon>Pseudomonadati</taxon>
        <taxon>Pseudomonadota</taxon>
        <taxon>Alphaproteobacteria</taxon>
        <taxon>Rhodobacterales</taxon>
        <taxon>Paracoccaceae</taxon>
        <taxon>Halodurantibacterium</taxon>
    </lineage>
</organism>